<evidence type="ECO:0000313" key="3">
    <source>
        <dbReference type="EMBL" id="RVW65131.1"/>
    </source>
</evidence>
<accession>A0A438FYT5</accession>
<dbReference type="InterPro" id="IPR052972">
    <property type="entry name" value="Sacsin_chaperone_reg"/>
</dbReference>
<organism evidence="3 4">
    <name type="scientific">Vitis vinifera</name>
    <name type="common">Grape</name>
    <dbReference type="NCBI Taxonomy" id="29760"/>
    <lineage>
        <taxon>Eukaryota</taxon>
        <taxon>Viridiplantae</taxon>
        <taxon>Streptophyta</taxon>
        <taxon>Embryophyta</taxon>
        <taxon>Tracheophyta</taxon>
        <taxon>Spermatophyta</taxon>
        <taxon>Magnoliopsida</taxon>
        <taxon>eudicotyledons</taxon>
        <taxon>Gunneridae</taxon>
        <taxon>Pentapetalae</taxon>
        <taxon>rosids</taxon>
        <taxon>Vitales</taxon>
        <taxon>Vitaceae</taxon>
        <taxon>Viteae</taxon>
        <taxon>Vitis</taxon>
    </lineage>
</organism>
<dbReference type="Pfam" id="PF13920">
    <property type="entry name" value="zf-C3HC4_3"/>
    <property type="match status" value="1"/>
</dbReference>
<proteinExistence type="predicted"/>
<dbReference type="SUPFAM" id="SSF57850">
    <property type="entry name" value="RING/U-box"/>
    <property type="match status" value="1"/>
</dbReference>
<dbReference type="SMART" id="SM00184">
    <property type="entry name" value="RING"/>
    <property type="match status" value="1"/>
</dbReference>
<dbReference type="GO" id="GO:0008270">
    <property type="term" value="F:zinc ion binding"/>
    <property type="evidence" value="ECO:0007669"/>
    <property type="project" value="UniProtKB-KW"/>
</dbReference>
<dbReference type="Gene3D" id="3.30.40.10">
    <property type="entry name" value="Zinc/RING finger domain, C3HC4 (zinc finger)"/>
    <property type="match status" value="1"/>
</dbReference>
<sequence>MSLRGLEERGKGKLPPGKELQYGRVSAAELEQLKESQAALLLEQDEQAWILGTSTILTPCRMGKADMAAKEADTAKASWMCRVCLSAEVDITIIPCGHVLCRRCSSAVSRCPFCRLQVSKTMKIYRP</sequence>
<reference evidence="3 4" key="1">
    <citation type="journal article" date="2018" name="PLoS Genet.">
        <title>Population sequencing reveals clonal diversity and ancestral inbreeding in the grapevine cultivar Chardonnay.</title>
        <authorList>
            <person name="Roach M.J."/>
            <person name="Johnson D.L."/>
            <person name="Bohlmann J."/>
            <person name="van Vuuren H.J."/>
            <person name="Jones S.J."/>
            <person name="Pretorius I.S."/>
            <person name="Schmidt S.A."/>
            <person name="Borneman A.R."/>
        </authorList>
    </citation>
    <scope>NUCLEOTIDE SEQUENCE [LARGE SCALE GENOMIC DNA]</scope>
    <source>
        <strain evidence="4">cv. Chardonnay</strain>
        <tissue evidence="3">Leaf</tissue>
    </source>
</reference>
<dbReference type="AlphaFoldDB" id="A0A438FYT5"/>
<gene>
    <name evidence="3" type="ORF">CK203_035781</name>
</gene>
<keyword evidence="1" id="KW-0862">Zinc</keyword>
<keyword evidence="1" id="KW-0479">Metal-binding</keyword>
<name>A0A438FYT5_VITVI</name>
<dbReference type="Proteomes" id="UP000288805">
    <property type="component" value="Unassembled WGS sequence"/>
</dbReference>
<dbReference type="InterPro" id="IPR001841">
    <property type="entry name" value="Znf_RING"/>
</dbReference>
<dbReference type="InterPro" id="IPR013083">
    <property type="entry name" value="Znf_RING/FYVE/PHD"/>
</dbReference>
<comment type="caution">
    <text evidence="3">The sequence shown here is derived from an EMBL/GenBank/DDBJ whole genome shotgun (WGS) entry which is preliminary data.</text>
</comment>
<dbReference type="EMBL" id="QGNW01000692">
    <property type="protein sequence ID" value="RVW65131.1"/>
    <property type="molecule type" value="Genomic_DNA"/>
</dbReference>
<dbReference type="PANTHER" id="PTHR15600">
    <property type="entry name" value="SACSIN"/>
    <property type="match status" value="1"/>
</dbReference>
<protein>
    <recommendedName>
        <fullName evidence="2">RING-type domain-containing protein</fullName>
    </recommendedName>
</protein>
<evidence type="ECO:0000313" key="4">
    <source>
        <dbReference type="Proteomes" id="UP000288805"/>
    </source>
</evidence>
<feature type="domain" description="RING-type" evidence="2">
    <location>
        <begin position="81"/>
        <end position="115"/>
    </location>
</feature>
<dbReference type="PROSITE" id="PS50089">
    <property type="entry name" value="ZF_RING_2"/>
    <property type="match status" value="1"/>
</dbReference>
<keyword evidence="1" id="KW-0863">Zinc-finger</keyword>
<dbReference type="PANTHER" id="PTHR15600:SF42">
    <property type="entry name" value="SACSIN"/>
    <property type="match status" value="1"/>
</dbReference>
<evidence type="ECO:0000256" key="1">
    <source>
        <dbReference type="PROSITE-ProRule" id="PRU00175"/>
    </source>
</evidence>
<evidence type="ECO:0000259" key="2">
    <source>
        <dbReference type="PROSITE" id="PS50089"/>
    </source>
</evidence>